<comment type="function">
    <text evidence="1">Probably involved in the defense reaction of plants against pathogens.</text>
</comment>
<evidence type="ECO:0000256" key="4">
    <source>
        <dbReference type="ARBA" id="ARBA00023157"/>
    </source>
</evidence>
<evidence type="ECO:0000256" key="2">
    <source>
        <dbReference type="ARBA" id="ARBA00009923"/>
    </source>
</evidence>
<comment type="similarity">
    <text evidence="2">Belongs to the CRISP family.</text>
</comment>
<dbReference type="InterPro" id="IPR035940">
    <property type="entry name" value="CAP_sf"/>
</dbReference>
<dbReference type="Gene3D" id="3.40.33.10">
    <property type="entry name" value="CAP"/>
    <property type="match status" value="1"/>
</dbReference>
<dbReference type="FunFam" id="3.40.33.10:FF:000006">
    <property type="entry name" value="Putative pathogenesis-related protein 1"/>
    <property type="match status" value="1"/>
</dbReference>
<evidence type="ECO:0000313" key="9">
    <source>
        <dbReference type="Proteomes" id="UP000825729"/>
    </source>
</evidence>
<evidence type="ECO:0000256" key="3">
    <source>
        <dbReference type="ARBA" id="ARBA00022729"/>
    </source>
</evidence>
<feature type="domain" description="SCP" evidence="7">
    <location>
        <begin position="32"/>
        <end position="164"/>
    </location>
</feature>
<evidence type="ECO:0000256" key="1">
    <source>
        <dbReference type="ARBA" id="ARBA00003143"/>
    </source>
</evidence>
<keyword evidence="5" id="KW-0568">Pathogenesis-related protein</keyword>
<proteinExistence type="inferred from homology"/>
<comment type="caution">
    <text evidence="8">The sequence shown here is derived from an EMBL/GenBank/DDBJ whole genome shotgun (WGS) entry which is preliminary data.</text>
</comment>
<organism evidence="8 9">
    <name type="scientific">Aristolochia fimbriata</name>
    <name type="common">White veined hardy Dutchman's pipe vine</name>
    <dbReference type="NCBI Taxonomy" id="158543"/>
    <lineage>
        <taxon>Eukaryota</taxon>
        <taxon>Viridiplantae</taxon>
        <taxon>Streptophyta</taxon>
        <taxon>Embryophyta</taxon>
        <taxon>Tracheophyta</taxon>
        <taxon>Spermatophyta</taxon>
        <taxon>Magnoliopsida</taxon>
        <taxon>Magnoliidae</taxon>
        <taxon>Piperales</taxon>
        <taxon>Aristolochiaceae</taxon>
        <taxon>Aristolochia</taxon>
    </lineage>
</organism>
<name>A0AAV7DX17_ARIFI</name>
<dbReference type="GO" id="GO:0098542">
    <property type="term" value="P:defense response to other organism"/>
    <property type="evidence" value="ECO:0007669"/>
    <property type="project" value="UniProtKB-ARBA"/>
</dbReference>
<keyword evidence="9" id="KW-1185">Reference proteome</keyword>
<protein>
    <recommendedName>
        <fullName evidence="7">SCP domain-containing protein</fullName>
    </recommendedName>
</protein>
<reference evidence="8 9" key="1">
    <citation type="submission" date="2021-07" db="EMBL/GenBank/DDBJ databases">
        <title>The Aristolochia fimbriata genome: insights into angiosperm evolution, floral development and chemical biosynthesis.</title>
        <authorList>
            <person name="Jiao Y."/>
        </authorList>
    </citation>
    <scope>NUCLEOTIDE SEQUENCE [LARGE SCALE GENOMIC DNA]</scope>
    <source>
        <strain evidence="8">IBCAS-2021</strain>
        <tissue evidence="8">Leaf</tissue>
    </source>
</reference>
<evidence type="ECO:0000256" key="6">
    <source>
        <dbReference type="SAM" id="SignalP"/>
    </source>
</evidence>
<dbReference type="Proteomes" id="UP000825729">
    <property type="component" value="Unassembled WGS sequence"/>
</dbReference>
<dbReference type="PRINTS" id="PR00837">
    <property type="entry name" value="V5TPXLIKE"/>
</dbReference>
<dbReference type="InterPro" id="IPR001283">
    <property type="entry name" value="CRISP-related"/>
</dbReference>
<dbReference type="PRINTS" id="PR00838">
    <property type="entry name" value="V5ALLERGEN"/>
</dbReference>
<dbReference type="SUPFAM" id="SSF55797">
    <property type="entry name" value="PR-1-like"/>
    <property type="match status" value="1"/>
</dbReference>
<feature type="chain" id="PRO_5043518439" description="SCP domain-containing protein" evidence="6">
    <location>
        <begin position="31"/>
        <end position="168"/>
    </location>
</feature>
<dbReference type="Pfam" id="PF00188">
    <property type="entry name" value="CAP"/>
    <property type="match status" value="1"/>
</dbReference>
<dbReference type="InterPro" id="IPR018244">
    <property type="entry name" value="Allrgn_V5/Tpx1_CS"/>
</dbReference>
<evidence type="ECO:0000313" key="8">
    <source>
        <dbReference type="EMBL" id="KAG9440036.1"/>
    </source>
</evidence>
<dbReference type="CDD" id="cd05381">
    <property type="entry name" value="CAP_PR-1"/>
    <property type="match status" value="1"/>
</dbReference>
<dbReference type="PROSITE" id="PS01010">
    <property type="entry name" value="CRISP_2"/>
    <property type="match status" value="1"/>
</dbReference>
<sequence length="168" mass="18479">MASSKCVTTTLAALLCALSFAAMVVHPCVAQNNPQDFLQPHNAARALVRVGAMQWNETVAAFARSYANQRIADCRLVHSGGPYGENLFWGSGREFTAADAVNSWVNERQYYDYGSNSCAAGQQCGHYTQVVWRSSTQLGCARVRCNSGAIFITCNYYPRGNYIGQRPY</sequence>
<keyword evidence="3 6" id="KW-0732">Signal</keyword>
<feature type="signal peptide" evidence="6">
    <location>
        <begin position="1"/>
        <end position="30"/>
    </location>
</feature>
<accession>A0AAV7DX17</accession>
<dbReference type="SMART" id="SM00198">
    <property type="entry name" value="SCP"/>
    <property type="match status" value="1"/>
</dbReference>
<keyword evidence="4" id="KW-1015">Disulfide bond</keyword>
<dbReference type="PROSITE" id="PS01009">
    <property type="entry name" value="CRISP_1"/>
    <property type="match status" value="1"/>
</dbReference>
<gene>
    <name evidence="8" type="ORF">H6P81_020201</name>
</gene>
<evidence type="ECO:0000259" key="7">
    <source>
        <dbReference type="SMART" id="SM00198"/>
    </source>
</evidence>
<dbReference type="AlphaFoldDB" id="A0AAV7DX17"/>
<dbReference type="InterPro" id="IPR014044">
    <property type="entry name" value="CAP_dom"/>
</dbReference>
<dbReference type="InterPro" id="IPR002413">
    <property type="entry name" value="V5_allergen-like"/>
</dbReference>
<evidence type="ECO:0000256" key="5">
    <source>
        <dbReference type="ARBA" id="ARBA00023265"/>
    </source>
</evidence>
<keyword evidence="5" id="KW-0611">Plant defense</keyword>
<dbReference type="EMBL" id="JAINDJ010000008">
    <property type="protein sequence ID" value="KAG9440036.1"/>
    <property type="molecule type" value="Genomic_DNA"/>
</dbReference>
<dbReference type="PANTHER" id="PTHR10334">
    <property type="entry name" value="CYSTEINE-RICH SECRETORY PROTEIN-RELATED"/>
    <property type="match status" value="1"/>
</dbReference>
<dbReference type="GO" id="GO:0005576">
    <property type="term" value="C:extracellular region"/>
    <property type="evidence" value="ECO:0007669"/>
    <property type="project" value="InterPro"/>
</dbReference>